<feature type="region of interest" description="Disordered" evidence="1">
    <location>
        <begin position="123"/>
        <end position="192"/>
    </location>
</feature>
<evidence type="ECO:0000313" key="4">
    <source>
        <dbReference type="Proteomes" id="UP001460270"/>
    </source>
</evidence>
<proteinExistence type="predicted"/>
<feature type="region of interest" description="Disordered" evidence="1">
    <location>
        <begin position="286"/>
        <end position="395"/>
    </location>
</feature>
<feature type="compositionally biased region" description="Pro residues" evidence="1">
    <location>
        <begin position="287"/>
        <end position="309"/>
    </location>
</feature>
<keyword evidence="4" id="KW-1185">Reference proteome</keyword>
<evidence type="ECO:0000256" key="2">
    <source>
        <dbReference type="SAM" id="Phobius"/>
    </source>
</evidence>
<protein>
    <submittedName>
        <fullName evidence="3">Uncharacterized protein</fullName>
    </submittedName>
</protein>
<sequence length="395" mass="41550">MEIRLSTPTRATENIMATSRNHDSSDSAFGVGSSLSDSHVHYTLLVACVLVAFSLGAILSGFLVSCYCRGPAHRAAPLAKDPEASLPQALSLRSLAKLNGLLEHSSKERLDVSRLYSSLVNGSEPQLNLDPPAGGAAELSLSQTQSDADFESTLPTPESSPDLERSRSPEQEAEQSDPAPSGHAPSGHAPSAPGFVAFVGNSSVFQSAACKSDSVLTNGTTLGTAQFRPANQEPASLHQSQSSLPQVDVSALDELLRHIHECFWNRRNQSSDVDFFVWSLPCDASEPPTPAPPAAPRPAPPTAPPPAPPTATQTSPSSTTTRTHHYTPRAQDASSILGPKLLEPPLSSKRSTGHAPERPAPEGRGHAPEGRGHAPGSSSKWAELRETPASVSLGF</sequence>
<dbReference type="AlphaFoldDB" id="A0AAW0ML65"/>
<keyword evidence="2" id="KW-0812">Transmembrane</keyword>
<dbReference type="EMBL" id="JBBPFD010000176">
    <property type="protein sequence ID" value="KAK7879895.1"/>
    <property type="molecule type" value="Genomic_DNA"/>
</dbReference>
<keyword evidence="2" id="KW-0472">Membrane</keyword>
<keyword evidence="2" id="KW-1133">Transmembrane helix</keyword>
<organism evidence="3 4">
    <name type="scientific">Mugilogobius chulae</name>
    <name type="common">yellowstripe goby</name>
    <dbReference type="NCBI Taxonomy" id="88201"/>
    <lineage>
        <taxon>Eukaryota</taxon>
        <taxon>Metazoa</taxon>
        <taxon>Chordata</taxon>
        <taxon>Craniata</taxon>
        <taxon>Vertebrata</taxon>
        <taxon>Euteleostomi</taxon>
        <taxon>Actinopterygii</taxon>
        <taxon>Neopterygii</taxon>
        <taxon>Teleostei</taxon>
        <taxon>Neoteleostei</taxon>
        <taxon>Acanthomorphata</taxon>
        <taxon>Gobiaria</taxon>
        <taxon>Gobiiformes</taxon>
        <taxon>Gobioidei</taxon>
        <taxon>Gobiidae</taxon>
        <taxon>Gobionellinae</taxon>
        <taxon>Mugilogobius</taxon>
    </lineage>
</organism>
<gene>
    <name evidence="3" type="ORF">WMY93_033430</name>
</gene>
<feature type="compositionally biased region" description="Low complexity" evidence="1">
    <location>
        <begin position="310"/>
        <end position="321"/>
    </location>
</feature>
<feature type="transmembrane region" description="Helical" evidence="2">
    <location>
        <begin position="42"/>
        <end position="64"/>
    </location>
</feature>
<comment type="caution">
    <text evidence="3">The sequence shown here is derived from an EMBL/GenBank/DDBJ whole genome shotgun (WGS) entry which is preliminary data.</text>
</comment>
<reference evidence="4" key="1">
    <citation type="submission" date="2024-04" db="EMBL/GenBank/DDBJ databases">
        <title>Salinicola lusitanus LLJ914,a marine bacterium isolated from the Okinawa Trough.</title>
        <authorList>
            <person name="Li J."/>
        </authorList>
    </citation>
    <scope>NUCLEOTIDE SEQUENCE [LARGE SCALE GENOMIC DNA]</scope>
</reference>
<feature type="compositionally biased region" description="Basic and acidic residues" evidence="1">
    <location>
        <begin position="355"/>
        <end position="372"/>
    </location>
</feature>
<accession>A0AAW0ML65</accession>
<feature type="compositionally biased region" description="Polar residues" evidence="1">
    <location>
        <begin position="140"/>
        <end position="159"/>
    </location>
</feature>
<evidence type="ECO:0000313" key="3">
    <source>
        <dbReference type="EMBL" id="KAK7879895.1"/>
    </source>
</evidence>
<dbReference type="Proteomes" id="UP001460270">
    <property type="component" value="Unassembled WGS sequence"/>
</dbReference>
<name>A0AAW0ML65_9GOBI</name>
<evidence type="ECO:0000256" key="1">
    <source>
        <dbReference type="SAM" id="MobiDB-lite"/>
    </source>
</evidence>